<name>A0ABT9IQE1_9MICC</name>
<dbReference type="RefSeq" id="WP_305996623.1">
    <property type="nucleotide sequence ID" value="NZ_JAVALS010000006.1"/>
</dbReference>
<keyword evidence="1" id="KW-0812">Transmembrane</keyword>
<evidence type="ECO:0000259" key="2">
    <source>
        <dbReference type="Pfam" id="PF07811"/>
    </source>
</evidence>
<feature type="domain" description="TadE-like" evidence="2">
    <location>
        <begin position="17"/>
        <end position="59"/>
    </location>
</feature>
<feature type="transmembrane region" description="Helical" evidence="1">
    <location>
        <begin position="23"/>
        <end position="45"/>
    </location>
</feature>
<dbReference type="InterPro" id="IPR049790">
    <property type="entry name" value="Rv3655c/TadE"/>
</dbReference>
<organism evidence="3 4">
    <name type="scientific">Arthrobacter horti</name>
    <dbReference type="NCBI Taxonomy" id="3068273"/>
    <lineage>
        <taxon>Bacteria</taxon>
        <taxon>Bacillati</taxon>
        <taxon>Actinomycetota</taxon>
        <taxon>Actinomycetes</taxon>
        <taxon>Micrococcales</taxon>
        <taxon>Micrococcaceae</taxon>
        <taxon>Arthrobacter</taxon>
    </lineage>
</organism>
<accession>A0ABT9IQE1</accession>
<sequence length="131" mass="13035">MRTPVTARGAALAGSRGSVTAEFAVTLPALVLLLSLLMGAVAAGTQQLRLEEAARSAARAMARGETVEAARDGAARLAGGTVAVVVTPDGLGFVQAVVSAPAPGVLGTWTRWTLEARSTAAVEDPGQGGPS</sequence>
<keyword evidence="1" id="KW-0472">Membrane</keyword>
<keyword evidence="1" id="KW-1133">Transmembrane helix</keyword>
<evidence type="ECO:0000256" key="1">
    <source>
        <dbReference type="SAM" id="Phobius"/>
    </source>
</evidence>
<comment type="caution">
    <text evidence="3">The sequence shown here is derived from an EMBL/GenBank/DDBJ whole genome shotgun (WGS) entry which is preliminary data.</text>
</comment>
<protein>
    <submittedName>
        <fullName evidence="3">TadE family type IV pilus minor pilin</fullName>
    </submittedName>
</protein>
<dbReference type="NCBIfam" id="NF041390">
    <property type="entry name" value="TadE_Rv3655c"/>
    <property type="match status" value="1"/>
</dbReference>
<evidence type="ECO:0000313" key="4">
    <source>
        <dbReference type="Proteomes" id="UP001232725"/>
    </source>
</evidence>
<proteinExistence type="predicted"/>
<evidence type="ECO:0000313" key="3">
    <source>
        <dbReference type="EMBL" id="MDP5227572.1"/>
    </source>
</evidence>
<gene>
    <name evidence="3" type="ORF">Q9R02_10440</name>
</gene>
<dbReference type="InterPro" id="IPR012495">
    <property type="entry name" value="TadE-like_dom"/>
</dbReference>
<reference evidence="3 4" key="1">
    <citation type="submission" date="2023-08" db="EMBL/GenBank/DDBJ databases">
        <title>Arthrobacter horti sp. nov., isolated from forest soil.</title>
        <authorList>
            <person name="Park M."/>
        </authorList>
    </citation>
    <scope>NUCLEOTIDE SEQUENCE [LARGE SCALE GENOMIC DNA]</scope>
    <source>
        <strain evidence="3 4">YJM1</strain>
    </source>
</reference>
<dbReference type="Pfam" id="PF07811">
    <property type="entry name" value="TadE"/>
    <property type="match status" value="1"/>
</dbReference>
<keyword evidence="4" id="KW-1185">Reference proteome</keyword>
<dbReference type="Proteomes" id="UP001232725">
    <property type="component" value="Unassembled WGS sequence"/>
</dbReference>
<dbReference type="EMBL" id="JAVALS010000006">
    <property type="protein sequence ID" value="MDP5227572.1"/>
    <property type="molecule type" value="Genomic_DNA"/>
</dbReference>